<gene>
    <name evidence="3" type="ORF">QBC46DRAFT_308858</name>
</gene>
<dbReference type="Gene3D" id="3.30.710.10">
    <property type="entry name" value="Potassium Channel Kv1.1, Chain A"/>
    <property type="match status" value="1"/>
</dbReference>
<reference evidence="4" key="1">
    <citation type="journal article" date="2023" name="Mol. Phylogenet. Evol.">
        <title>Genome-scale phylogeny and comparative genomics of the fungal order Sordariales.</title>
        <authorList>
            <person name="Hensen N."/>
            <person name="Bonometti L."/>
            <person name="Westerberg I."/>
            <person name="Brannstrom I.O."/>
            <person name="Guillou S."/>
            <person name="Cros-Aarteil S."/>
            <person name="Calhoun S."/>
            <person name="Haridas S."/>
            <person name="Kuo A."/>
            <person name="Mondo S."/>
            <person name="Pangilinan J."/>
            <person name="Riley R."/>
            <person name="LaButti K."/>
            <person name="Andreopoulos B."/>
            <person name="Lipzen A."/>
            <person name="Chen C."/>
            <person name="Yan M."/>
            <person name="Daum C."/>
            <person name="Ng V."/>
            <person name="Clum A."/>
            <person name="Steindorff A."/>
            <person name="Ohm R.A."/>
            <person name="Martin F."/>
            <person name="Silar P."/>
            <person name="Natvig D.O."/>
            <person name="Lalanne C."/>
            <person name="Gautier V."/>
            <person name="Ament-Velasquez S.L."/>
            <person name="Kruys A."/>
            <person name="Hutchinson M.I."/>
            <person name="Powell A.J."/>
            <person name="Barry K."/>
            <person name="Miller A.N."/>
            <person name="Grigoriev I.V."/>
            <person name="Debuchy R."/>
            <person name="Gladieux P."/>
            <person name="Hiltunen Thoren M."/>
            <person name="Johannesson H."/>
        </authorList>
    </citation>
    <scope>NUCLEOTIDE SEQUENCE [LARGE SCALE GENOMIC DNA]</scope>
    <source>
        <strain evidence="4">CBS 340.73</strain>
    </source>
</reference>
<dbReference type="SUPFAM" id="SSF54695">
    <property type="entry name" value="POZ domain"/>
    <property type="match status" value="1"/>
</dbReference>
<evidence type="ECO:0000256" key="1">
    <source>
        <dbReference type="SAM" id="MobiDB-lite"/>
    </source>
</evidence>
<evidence type="ECO:0000313" key="4">
    <source>
        <dbReference type="Proteomes" id="UP001303473"/>
    </source>
</evidence>
<sequence>MDSISHESIVSSKPIRFSVGSQGRDFTMHSALVAHQSPVLERLTNGPFREAHEAHVTWDHVDERTFVRFSQFAYTGDYDGGQNLHATHAEDPASIDFDDQGSSILQSGKKKKPKKSAWSVMERPSPILSKRDQLWEEFKSTCTCPASYDSQARAAKEAPEDKTDFFLSHARLYVFAQCYGVSGLETLALYRLQQSLATFELRDERVGDIVELLRYCYEDAVPDQLRSLVVLYVACNVKKLWESSEFQELLKTHSELSTPLIGTLLKRLD</sequence>
<keyword evidence="4" id="KW-1185">Reference proteome</keyword>
<comment type="caution">
    <text evidence="3">The sequence shown here is derived from an EMBL/GenBank/DDBJ whole genome shotgun (WGS) entry which is preliminary data.</text>
</comment>
<dbReference type="PANTHER" id="PTHR47843">
    <property type="entry name" value="BTB DOMAIN-CONTAINING PROTEIN-RELATED"/>
    <property type="match status" value="1"/>
</dbReference>
<feature type="region of interest" description="Disordered" evidence="1">
    <location>
        <begin position="99"/>
        <end position="119"/>
    </location>
</feature>
<name>A0AAN6NBB0_9PEZI</name>
<dbReference type="InterPro" id="IPR011333">
    <property type="entry name" value="SKP1/BTB/POZ_sf"/>
</dbReference>
<protein>
    <recommendedName>
        <fullName evidence="2">BTB domain-containing protein</fullName>
    </recommendedName>
</protein>
<dbReference type="InterPro" id="IPR000210">
    <property type="entry name" value="BTB/POZ_dom"/>
</dbReference>
<accession>A0AAN6NBB0</accession>
<feature type="domain" description="BTB" evidence="2">
    <location>
        <begin position="13"/>
        <end position="82"/>
    </location>
</feature>
<dbReference type="Proteomes" id="UP001303473">
    <property type="component" value="Unassembled WGS sequence"/>
</dbReference>
<evidence type="ECO:0000259" key="2">
    <source>
        <dbReference type="PROSITE" id="PS50097"/>
    </source>
</evidence>
<evidence type="ECO:0000313" key="3">
    <source>
        <dbReference type="EMBL" id="KAK3942607.1"/>
    </source>
</evidence>
<dbReference type="AlphaFoldDB" id="A0AAN6NBB0"/>
<organism evidence="3 4">
    <name type="scientific">Diplogelasinospora grovesii</name>
    <dbReference type="NCBI Taxonomy" id="303347"/>
    <lineage>
        <taxon>Eukaryota</taxon>
        <taxon>Fungi</taxon>
        <taxon>Dikarya</taxon>
        <taxon>Ascomycota</taxon>
        <taxon>Pezizomycotina</taxon>
        <taxon>Sordariomycetes</taxon>
        <taxon>Sordariomycetidae</taxon>
        <taxon>Sordariales</taxon>
        <taxon>Diplogelasinosporaceae</taxon>
        <taxon>Diplogelasinospora</taxon>
    </lineage>
</organism>
<dbReference type="EMBL" id="MU853772">
    <property type="protein sequence ID" value="KAK3942607.1"/>
    <property type="molecule type" value="Genomic_DNA"/>
</dbReference>
<dbReference type="PANTHER" id="PTHR47843:SF5">
    <property type="entry name" value="BTB_POZ DOMAIN PROTEIN"/>
    <property type="match status" value="1"/>
</dbReference>
<dbReference type="PROSITE" id="PS50097">
    <property type="entry name" value="BTB"/>
    <property type="match status" value="1"/>
</dbReference>
<proteinExistence type="predicted"/>